<dbReference type="PROSITE" id="PS50122">
    <property type="entry name" value="CHEB"/>
    <property type="match status" value="1"/>
</dbReference>
<feature type="domain" description="Response regulatory" evidence="6">
    <location>
        <begin position="5"/>
        <end position="118"/>
    </location>
</feature>
<evidence type="ECO:0000256" key="2">
    <source>
        <dbReference type="ARBA" id="ARBA00048267"/>
    </source>
</evidence>
<evidence type="ECO:0000259" key="7">
    <source>
        <dbReference type="PROSITE" id="PS50122"/>
    </source>
</evidence>
<dbReference type="InterPro" id="IPR011006">
    <property type="entry name" value="CheY-like_superfamily"/>
</dbReference>
<dbReference type="EC" id="3.5.1.44" evidence="3"/>
<dbReference type="HAMAP" id="MF_00099">
    <property type="entry name" value="CheB_chemtxs"/>
    <property type="match status" value="1"/>
</dbReference>
<keyword evidence="8" id="KW-0808">Transferase</keyword>
<keyword evidence="3 5" id="KW-0597">Phosphoprotein</keyword>
<dbReference type="Pfam" id="PF00072">
    <property type="entry name" value="Response_reg"/>
    <property type="match status" value="1"/>
</dbReference>
<dbReference type="GO" id="GO:0032259">
    <property type="term" value="P:methylation"/>
    <property type="evidence" value="ECO:0007669"/>
    <property type="project" value="UniProtKB-KW"/>
</dbReference>
<evidence type="ECO:0000256" key="4">
    <source>
        <dbReference type="PROSITE-ProRule" id="PRU00050"/>
    </source>
</evidence>
<dbReference type="Gene3D" id="3.40.50.180">
    <property type="entry name" value="Methylesterase CheB, C-terminal domain"/>
    <property type="match status" value="1"/>
</dbReference>
<dbReference type="PANTHER" id="PTHR42872:SF3">
    <property type="entry name" value="PROTEIN-GLUTAMATE METHYLESTERASE_PROTEIN-GLUTAMINE GLUTAMINASE 1"/>
    <property type="match status" value="1"/>
</dbReference>
<reference evidence="8" key="1">
    <citation type="submission" date="2022-07" db="EMBL/GenBank/DDBJ databases">
        <authorList>
            <person name="Li W.-J."/>
            <person name="Deng Q.-Q."/>
        </authorList>
    </citation>
    <scope>NUCLEOTIDE SEQUENCE</scope>
    <source>
        <strain evidence="8">SYSU M60031</strain>
    </source>
</reference>
<organism evidence="8 9">
    <name type="scientific">Ectobacillus ponti</name>
    <dbReference type="NCBI Taxonomy" id="2961894"/>
    <lineage>
        <taxon>Bacteria</taxon>
        <taxon>Bacillati</taxon>
        <taxon>Bacillota</taxon>
        <taxon>Bacilli</taxon>
        <taxon>Bacillales</taxon>
        <taxon>Bacillaceae</taxon>
        <taxon>Ectobacillus</taxon>
    </lineage>
</organism>
<comment type="catalytic activity">
    <reaction evidence="2 3">
        <text>[protein]-L-glutamate 5-O-methyl ester + H2O = L-glutamyl-[protein] + methanol + H(+)</text>
        <dbReference type="Rhea" id="RHEA:23236"/>
        <dbReference type="Rhea" id="RHEA-COMP:10208"/>
        <dbReference type="Rhea" id="RHEA-COMP:10311"/>
        <dbReference type="ChEBI" id="CHEBI:15377"/>
        <dbReference type="ChEBI" id="CHEBI:15378"/>
        <dbReference type="ChEBI" id="CHEBI:17790"/>
        <dbReference type="ChEBI" id="CHEBI:29973"/>
        <dbReference type="ChEBI" id="CHEBI:82795"/>
        <dbReference type="EC" id="3.1.1.61"/>
    </reaction>
</comment>
<keyword evidence="3" id="KW-0963">Cytoplasm</keyword>
<comment type="subcellular location">
    <subcellularLocation>
        <location evidence="3">Cytoplasm</location>
    </subcellularLocation>
</comment>
<accession>A0AA42BN97</accession>
<dbReference type="GO" id="GO:0000156">
    <property type="term" value="F:phosphorelay response regulator activity"/>
    <property type="evidence" value="ECO:0007669"/>
    <property type="project" value="InterPro"/>
</dbReference>
<dbReference type="InterPro" id="IPR035909">
    <property type="entry name" value="CheB_C"/>
</dbReference>
<dbReference type="Gene3D" id="3.40.50.2300">
    <property type="match status" value="1"/>
</dbReference>
<dbReference type="InterPro" id="IPR001789">
    <property type="entry name" value="Sig_transdc_resp-reg_receiver"/>
</dbReference>
<dbReference type="InterPro" id="IPR000673">
    <property type="entry name" value="Sig_transdc_resp-reg_Me-estase"/>
</dbReference>
<dbReference type="SUPFAM" id="SSF52738">
    <property type="entry name" value="Methylesterase CheB, C-terminal domain"/>
    <property type="match status" value="1"/>
</dbReference>
<feature type="active site" evidence="3 4">
    <location>
        <position position="168"/>
    </location>
</feature>
<dbReference type="GO" id="GO:0006935">
    <property type="term" value="P:chemotaxis"/>
    <property type="evidence" value="ECO:0007669"/>
    <property type="project" value="UniProtKB-UniRule"/>
</dbReference>
<evidence type="ECO:0000259" key="6">
    <source>
        <dbReference type="PROSITE" id="PS50110"/>
    </source>
</evidence>
<dbReference type="Proteomes" id="UP001156102">
    <property type="component" value="Unassembled WGS sequence"/>
</dbReference>
<dbReference type="InterPro" id="IPR008248">
    <property type="entry name" value="CheB-like"/>
</dbReference>
<dbReference type="AlphaFoldDB" id="A0AA42BN97"/>
<comment type="caution">
    <text evidence="8">The sequence shown here is derived from an EMBL/GenBank/DDBJ whole genome shotgun (WGS) entry which is preliminary data.</text>
</comment>
<gene>
    <name evidence="3 8" type="primary">cheB</name>
    <name evidence="8" type="ORF">NK662_01640</name>
</gene>
<dbReference type="PROSITE" id="PS50110">
    <property type="entry name" value="RESPONSE_REGULATORY"/>
    <property type="match status" value="1"/>
</dbReference>
<dbReference type="GO" id="GO:0008984">
    <property type="term" value="F:protein-glutamate methylesterase activity"/>
    <property type="evidence" value="ECO:0007669"/>
    <property type="project" value="UniProtKB-UniRule"/>
</dbReference>
<dbReference type="PIRSF" id="PIRSF000876">
    <property type="entry name" value="RR_chemtxs_CheB"/>
    <property type="match status" value="1"/>
</dbReference>
<dbReference type="EC" id="3.1.1.61" evidence="3"/>
<evidence type="ECO:0000256" key="5">
    <source>
        <dbReference type="PROSITE-ProRule" id="PRU00169"/>
    </source>
</evidence>
<feature type="active site" evidence="3 4">
    <location>
        <position position="291"/>
    </location>
</feature>
<dbReference type="NCBIfam" id="NF001965">
    <property type="entry name" value="PRK00742.1"/>
    <property type="match status" value="1"/>
</dbReference>
<dbReference type="CDD" id="cd17541">
    <property type="entry name" value="REC_CheB-like"/>
    <property type="match status" value="1"/>
</dbReference>
<evidence type="ECO:0000313" key="8">
    <source>
        <dbReference type="EMBL" id="MCP8967241.1"/>
    </source>
</evidence>
<dbReference type="EMBL" id="JANCLT010000001">
    <property type="protein sequence ID" value="MCP8967241.1"/>
    <property type="molecule type" value="Genomic_DNA"/>
</dbReference>
<feature type="modified residue" description="4-aspartylphosphate" evidence="3 5">
    <location>
        <position position="56"/>
    </location>
</feature>
<comment type="function">
    <text evidence="3">Involved in chemotaxis. Part of a chemotaxis signal transduction system that modulates chemotaxis in response to various stimuli. Catalyzes the demethylation of specific methylglutamate residues introduced into the chemoreceptors (methyl-accepting chemotaxis proteins or MCP) by CheR. Also mediates the irreversible deamidation of specific glutamine residues to glutamic acid.</text>
</comment>
<dbReference type="Pfam" id="PF01339">
    <property type="entry name" value="CheB_methylest"/>
    <property type="match status" value="1"/>
</dbReference>
<sequence>MEKYRVLVVDDSAVYRKKLTSVVEACPSFTVVGIARNGADALEKIERMQPQLIVMDADMPVMDGLAALRRVMSENPKPVVVVGTAELHEQLSRQYGAVHFVRKADVTDQETETAVQKLHQAMLRAVHELSLLPPQPEIALPRPEPVEREYSFPAVSKTRIDLLLIGCSTGGPSALKAILPHLPGSLPVPVLVIQHMPPGFTKPLADRLNNSCALHIKEAEHGEQLQKGVVYVAPAGYQTIIKQQGEERVLHILPSGEEHLYKPSVDVALQSAAPLYRNRLLAVILTGMGTDGTKGCQDVKSHAGHVIAEAQSSCVVFGMPKSVIQAGYADEVADLKDMPDAIMKYFSQV</sequence>
<evidence type="ECO:0000256" key="1">
    <source>
        <dbReference type="ARBA" id="ARBA00022801"/>
    </source>
</evidence>
<keyword evidence="3 4" id="KW-0145">Chemotaxis</keyword>
<keyword evidence="1 3" id="KW-0378">Hydrolase</keyword>
<comment type="domain">
    <text evidence="3">Contains a C-terminal catalytic domain, and an N-terminal region which modulates catalytic activity.</text>
</comment>
<protein>
    <recommendedName>
        <fullName evidence="3">Protein-glutamate methylesterase/protein-glutamine glutaminase</fullName>
        <ecNumber evidence="3">3.1.1.61</ecNumber>
        <ecNumber evidence="3">3.5.1.44</ecNumber>
    </recommendedName>
</protein>
<dbReference type="SMART" id="SM00448">
    <property type="entry name" value="REC"/>
    <property type="match status" value="1"/>
</dbReference>
<feature type="active site" evidence="3 4">
    <location>
        <position position="195"/>
    </location>
</feature>
<name>A0AA42BN97_9BACI</name>
<comment type="catalytic activity">
    <reaction evidence="3">
        <text>L-glutaminyl-[protein] + H2O = L-glutamyl-[protein] + NH4(+)</text>
        <dbReference type="Rhea" id="RHEA:16441"/>
        <dbReference type="Rhea" id="RHEA-COMP:10207"/>
        <dbReference type="Rhea" id="RHEA-COMP:10208"/>
        <dbReference type="ChEBI" id="CHEBI:15377"/>
        <dbReference type="ChEBI" id="CHEBI:28938"/>
        <dbReference type="ChEBI" id="CHEBI:29973"/>
        <dbReference type="ChEBI" id="CHEBI:30011"/>
        <dbReference type="EC" id="3.5.1.44"/>
    </reaction>
</comment>
<dbReference type="SUPFAM" id="SSF52172">
    <property type="entry name" value="CheY-like"/>
    <property type="match status" value="1"/>
</dbReference>
<dbReference type="CDD" id="cd16432">
    <property type="entry name" value="CheB_Rec"/>
    <property type="match status" value="1"/>
</dbReference>
<feature type="domain" description="CheB-type methylesterase" evidence="7">
    <location>
        <begin position="156"/>
        <end position="349"/>
    </location>
</feature>
<dbReference type="GO" id="GO:0050568">
    <property type="term" value="F:protein-glutamine glutaminase activity"/>
    <property type="evidence" value="ECO:0007669"/>
    <property type="project" value="UniProtKB-UniRule"/>
</dbReference>
<dbReference type="PANTHER" id="PTHR42872">
    <property type="entry name" value="PROTEIN-GLUTAMATE METHYLESTERASE/PROTEIN-GLUTAMINE GLUTAMINASE"/>
    <property type="match status" value="1"/>
</dbReference>
<dbReference type="GO" id="GO:0005737">
    <property type="term" value="C:cytoplasm"/>
    <property type="evidence" value="ECO:0007669"/>
    <property type="project" value="UniProtKB-SubCell"/>
</dbReference>
<comment type="similarity">
    <text evidence="3">Belongs to the CheB family.</text>
</comment>
<evidence type="ECO:0000256" key="3">
    <source>
        <dbReference type="HAMAP-Rule" id="MF_00099"/>
    </source>
</evidence>
<proteinExistence type="inferred from homology"/>
<dbReference type="RefSeq" id="WP_254756694.1">
    <property type="nucleotide sequence ID" value="NZ_JANCLT010000001.1"/>
</dbReference>
<keyword evidence="8" id="KW-0489">Methyltransferase</keyword>
<evidence type="ECO:0000313" key="9">
    <source>
        <dbReference type="Proteomes" id="UP001156102"/>
    </source>
</evidence>
<comment type="PTM">
    <text evidence="3">Phosphorylated by CheA. Phosphorylation of the N-terminal regulatory domain activates the methylesterase activity.</text>
</comment>
<dbReference type="GO" id="GO:0008168">
    <property type="term" value="F:methyltransferase activity"/>
    <property type="evidence" value="ECO:0007669"/>
    <property type="project" value="UniProtKB-KW"/>
</dbReference>
<keyword evidence="9" id="KW-1185">Reference proteome</keyword>